<dbReference type="InterPro" id="IPR025406">
    <property type="entry name" value="DUF4132"/>
</dbReference>
<dbReference type="Gene3D" id="2.20.140.10">
    <property type="entry name" value="WGR domain"/>
    <property type="match status" value="1"/>
</dbReference>
<dbReference type="InterPro" id="IPR008893">
    <property type="entry name" value="WGR_domain"/>
</dbReference>
<feature type="domain" description="WGR" evidence="2">
    <location>
        <begin position="1"/>
        <end position="83"/>
    </location>
</feature>
<dbReference type="SMART" id="SM00773">
    <property type="entry name" value="WGR"/>
    <property type="match status" value="1"/>
</dbReference>
<dbReference type="Proteomes" id="UP001160301">
    <property type="component" value="Unassembled WGS sequence"/>
</dbReference>
<dbReference type="PANTHER" id="PTHR30634">
    <property type="entry name" value="OUTER MEMBRANE LOLAB LIPOPROTEIN INSERTION APPARATUS"/>
    <property type="match status" value="1"/>
</dbReference>
<evidence type="ECO:0000256" key="1">
    <source>
        <dbReference type="SAM" id="MobiDB-lite"/>
    </source>
</evidence>
<feature type="region of interest" description="Disordered" evidence="1">
    <location>
        <begin position="71"/>
        <end position="123"/>
    </location>
</feature>
<dbReference type="PROSITE" id="PS51977">
    <property type="entry name" value="WGR"/>
    <property type="match status" value="1"/>
</dbReference>
<sequence>MRRFEFVEGSSKKFWQIERDGSQLSIQWGKIGTAGQSQVKDFPSDPKAQAEHDKLVAEKTKKGYVEVAAPDASAAPAPAPKKAAAPAPAPAPAVSSATEAPAPKAASAPKASADEPAQAPLPAAPVVVDVPRLEDIRPNLHIAHRKGALRPTAEELAADPWQAVRTAWATWAPHCPWDQMAIPAELAPAVREARAWLEGKGPTPVSPLAAAVLDAFLDMPSGTPAYPFLRALAEPSITKDGPRWLIDATLERVRVRIEPYPYQIRNKEAKEFSGFVLHPETSGRYELDANGISKFAVYTQNLPDDTYAALVTAITTRWPTLSYWQKRLALSLIPDHTPLADALGEDWLACDGHVEGYVRPSWDKDGIKPEFHFAYARPMLVKLAKKAVGMSFSGGYFGGHLWTIFDLCGADVVPVCRIHCDSANYANIIVEGLHVAGHVRGPETASLMVSQLAQKREIAQVAEAWLAKNPALAVPPLADAIAAASTLGDRAAPVFLGIDRAHPGLADKVDLRPAARTAVQKLREKMASRPEASPDELPRVLAHPPWLSDRRAAALPVVANVTMKAYPEALHDTYKILSQAKAEREQTRKHTKTSFEDASEDLGKRWYGKYVSSKLNELSDADVKRAFTEWPANAWDGGYGLLVPLVVLGEGAISGYPRIASSNPAHFAGALGDVVESPRLAPFFAHARSLKSARKPAERWFLKFPKAAAVGLVPAAVASHNQARDRAEEALRFLVTKGQGEIVREVAESYGPEVSAAVKAVLSADPRDRIPAKLPKMGDWAKPEALPAPLLAGRAKALPRAAVEALFVMLAISTPEAVYAGIEDVLAACDRASLEEFSWALFNEWQRAGAPAKEAWGFQQLALLGGDHVARKLTPLIRAWPGENLQARAVSGLDILARIGSDLALMHLNGIAQKVKFKGLQEKAREKMDAVAQNRGLSADELADRLVPDLDLDEDGSRTLDFGARQFRVGFDEALKPFVVDGSGKTLSDLPKPNKSDDATKAKEADATWKTLKKDVKAIAQNQITRLELAMCAERRWEVDSFRALFLEHPLLVHLVRRLVWGVYTEEGKYLSAFRVAEDSSLADADDAAFDLPDGAYVGIVHPLALPDATRAAFGQILGDYSIVQPFPQIGRDTYAPTNVEANDSSIKRRAGQFVPVGKLLGLVERGWRKGEPQDAGWIWDMYKPLPGGATATLSLRTGISADMQMTEPKQEIGEVYVGKDREGEKLGTLSPVVFSELVRDLVQLGSAS</sequence>
<dbReference type="RefSeq" id="WP_284719938.1">
    <property type="nucleotide sequence ID" value="NZ_JARZHI010000002.1"/>
</dbReference>
<dbReference type="InterPro" id="IPR036930">
    <property type="entry name" value="WGR_dom_sf"/>
</dbReference>
<name>A0ABT6NJ19_9BACT</name>
<dbReference type="SUPFAM" id="SSF142921">
    <property type="entry name" value="WGR domain-like"/>
    <property type="match status" value="1"/>
</dbReference>
<reference evidence="3 4" key="1">
    <citation type="submission" date="2023-04" db="EMBL/GenBank/DDBJ databases">
        <title>The genome sequence of Polyangium sorediatum DSM14670.</title>
        <authorList>
            <person name="Zhang X."/>
        </authorList>
    </citation>
    <scope>NUCLEOTIDE SEQUENCE [LARGE SCALE GENOMIC DNA]</scope>
    <source>
        <strain evidence="3 4">DSM 14670</strain>
    </source>
</reference>
<gene>
    <name evidence="3" type="ORF">QHF89_02320</name>
</gene>
<keyword evidence="4" id="KW-1185">Reference proteome</keyword>
<organism evidence="3 4">
    <name type="scientific">Polyangium sorediatum</name>
    <dbReference type="NCBI Taxonomy" id="889274"/>
    <lineage>
        <taxon>Bacteria</taxon>
        <taxon>Pseudomonadati</taxon>
        <taxon>Myxococcota</taxon>
        <taxon>Polyangia</taxon>
        <taxon>Polyangiales</taxon>
        <taxon>Polyangiaceae</taxon>
        <taxon>Polyangium</taxon>
    </lineage>
</organism>
<accession>A0ABT6NJ19</accession>
<evidence type="ECO:0000259" key="2">
    <source>
        <dbReference type="PROSITE" id="PS51977"/>
    </source>
</evidence>
<dbReference type="Pfam" id="PF13569">
    <property type="entry name" value="DUF4132"/>
    <property type="match status" value="1"/>
</dbReference>
<proteinExistence type="predicted"/>
<dbReference type="CDD" id="cd07996">
    <property type="entry name" value="WGR_MMR_like"/>
    <property type="match status" value="1"/>
</dbReference>
<dbReference type="InterPro" id="IPR050458">
    <property type="entry name" value="LolB"/>
</dbReference>
<dbReference type="PANTHER" id="PTHR30634:SF13">
    <property type="entry name" value="PROTEIN YEHF"/>
    <property type="match status" value="1"/>
</dbReference>
<comment type="caution">
    <text evidence="3">The sequence shown here is derived from an EMBL/GenBank/DDBJ whole genome shotgun (WGS) entry which is preliminary data.</text>
</comment>
<dbReference type="InterPro" id="IPR049809">
    <property type="entry name" value="YehF/YfeS-like_WGR"/>
</dbReference>
<evidence type="ECO:0000313" key="4">
    <source>
        <dbReference type="Proteomes" id="UP001160301"/>
    </source>
</evidence>
<evidence type="ECO:0000313" key="3">
    <source>
        <dbReference type="EMBL" id="MDI1428301.1"/>
    </source>
</evidence>
<dbReference type="EMBL" id="JARZHI010000002">
    <property type="protein sequence ID" value="MDI1428301.1"/>
    <property type="molecule type" value="Genomic_DNA"/>
</dbReference>
<protein>
    <submittedName>
        <fullName evidence="3">DUF4132 domain-containing protein</fullName>
    </submittedName>
</protein>
<dbReference type="Pfam" id="PF05406">
    <property type="entry name" value="WGR"/>
    <property type="match status" value="1"/>
</dbReference>